<organism evidence="1 2">
    <name type="scientific">Desulfonema magnum</name>
    <dbReference type="NCBI Taxonomy" id="45655"/>
    <lineage>
        <taxon>Bacteria</taxon>
        <taxon>Pseudomonadati</taxon>
        <taxon>Thermodesulfobacteriota</taxon>
        <taxon>Desulfobacteria</taxon>
        <taxon>Desulfobacterales</taxon>
        <taxon>Desulfococcaceae</taxon>
        <taxon>Desulfonema</taxon>
    </lineage>
</organism>
<protein>
    <submittedName>
        <fullName evidence="1">Uncharacterized protein</fullName>
    </submittedName>
</protein>
<evidence type="ECO:0000313" key="1">
    <source>
        <dbReference type="EMBL" id="QTA86323.1"/>
    </source>
</evidence>
<name>A0A975GMY9_9BACT</name>
<dbReference type="EMBL" id="CP061800">
    <property type="protein sequence ID" value="QTA86323.1"/>
    <property type="molecule type" value="Genomic_DNA"/>
</dbReference>
<keyword evidence="2" id="KW-1185">Reference proteome</keyword>
<dbReference type="KEGG" id="dmm:dnm_023450"/>
<reference evidence="1" key="1">
    <citation type="journal article" date="2021" name="Microb. Physiol.">
        <title>Proteogenomic Insights into the Physiology of Marine, Sulfate-Reducing, Filamentous Desulfonema limicola and Desulfonema magnum.</title>
        <authorList>
            <person name="Schnaars V."/>
            <person name="Wohlbrand L."/>
            <person name="Scheve S."/>
            <person name="Hinrichs C."/>
            <person name="Reinhardt R."/>
            <person name="Rabus R."/>
        </authorList>
    </citation>
    <scope>NUCLEOTIDE SEQUENCE</scope>
    <source>
        <strain evidence="1">4be13</strain>
    </source>
</reference>
<accession>A0A975GMY9</accession>
<dbReference type="Proteomes" id="UP000663722">
    <property type="component" value="Chromosome"/>
</dbReference>
<evidence type="ECO:0000313" key="2">
    <source>
        <dbReference type="Proteomes" id="UP000663722"/>
    </source>
</evidence>
<proteinExistence type="predicted"/>
<sequence length="101" mass="11087">MAGGAGGCGGRAFSPQGFCIRRVIQSFSYMKSMWGAVREPWDRNRAGPPGIKPGGFSALRESYDTLFDGKKCDIAPENACILNNFIGFPITTPMYPPMQYR</sequence>
<dbReference type="AlphaFoldDB" id="A0A975GMY9"/>
<gene>
    <name evidence="1" type="ORF">dnm_023450</name>
</gene>